<sequence>MTSVFTRGSLDRSKYKKLEIPIFTRVNPESWVYRVQHYFDVNELVDEEKISRGGCLNTSRLPGEGSLGARLIWIKQDGSYDDYLKKFLDYSASLPEMAKSVLIDAFVTGLETTLQAEVKSRHPTTLEDCMHEAEMVSDRDLAIKLALNERGGRGLGASEGQTQIGINVTYSPGHRCKVKENRKLMFFIANEEEDLEDTNGKEEAEPEMVELENLEVKGETKITLQTILGFTSKGTTKLRGTVKGREVIILIDSGTTHNFIHQGVVKELNLPMGGKTNSEVTISNGTTLEGKGICKRVEVKLPELTIVANF</sequence>
<dbReference type="InterPro" id="IPR021109">
    <property type="entry name" value="Peptidase_aspartic_dom_sf"/>
</dbReference>
<gene>
    <name evidence="2" type="ORF">E5676_scaffold1737G00040</name>
    <name evidence="1" type="ORF">E6C27_scaffold673G001900</name>
</gene>
<evidence type="ECO:0000313" key="1">
    <source>
        <dbReference type="EMBL" id="KAA0050701.1"/>
    </source>
</evidence>
<reference evidence="3 4" key="1">
    <citation type="submission" date="2019-08" db="EMBL/GenBank/DDBJ databases">
        <title>Draft genome sequences of two oriental melons (Cucumis melo L. var makuwa).</title>
        <authorList>
            <person name="Kwon S.-Y."/>
        </authorList>
    </citation>
    <scope>NUCLEOTIDE SEQUENCE [LARGE SCALE GENOMIC DNA]</scope>
    <source>
        <strain evidence="4">cv. Chang Bougi</strain>
        <strain evidence="3">cv. SW 3</strain>
        <tissue evidence="1">Leaf</tissue>
    </source>
</reference>
<dbReference type="Proteomes" id="UP000321947">
    <property type="component" value="Unassembled WGS sequence"/>
</dbReference>
<proteinExistence type="predicted"/>
<evidence type="ECO:0000313" key="3">
    <source>
        <dbReference type="Proteomes" id="UP000321393"/>
    </source>
</evidence>
<evidence type="ECO:0000313" key="4">
    <source>
        <dbReference type="Proteomes" id="UP000321947"/>
    </source>
</evidence>
<organism evidence="1 3">
    <name type="scientific">Cucumis melo var. makuwa</name>
    <name type="common">Oriental melon</name>
    <dbReference type="NCBI Taxonomy" id="1194695"/>
    <lineage>
        <taxon>Eukaryota</taxon>
        <taxon>Viridiplantae</taxon>
        <taxon>Streptophyta</taxon>
        <taxon>Embryophyta</taxon>
        <taxon>Tracheophyta</taxon>
        <taxon>Spermatophyta</taxon>
        <taxon>Magnoliopsida</taxon>
        <taxon>eudicotyledons</taxon>
        <taxon>Gunneridae</taxon>
        <taxon>Pentapetalae</taxon>
        <taxon>rosids</taxon>
        <taxon>fabids</taxon>
        <taxon>Cucurbitales</taxon>
        <taxon>Cucurbitaceae</taxon>
        <taxon>Benincaseae</taxon>
        <taxon>Cucumis</taxon>
    </lineage>
</organism>
<dbReference type="Proteomes" id="UP000321393">
    <property type="component" value="Unassembled WGS sequence"/>
</dbReference>
<dbReference type="AlphaFoldDB" id="A0A5A7UAV8"/>
<comment type="caution">
    <text evidence="1">The sequence shown here is derived from an EMBL/GenBank/DDBJ whole genome shotgun (WGS) entry which is preliminary data.</text>
</comment>
<dbReference type="Gene3D" id="2.40.70.10">
    <property type="entry name" value="Acid Proteases"/>
    <property type="match status" value="1"/>
</dbReference>
<protein>
    <submittedName>
        <fullName evidence="1">Retrotransposon protein</fullName>
    </submittedName>
</protein>
<dbReference type="CDD" id="cd00303">
    <property type="entry name" value="retropepsin_like"/>
    <property type="match status" value="1"/>
</dbReference>
<evidence type="ECO:0000313" key="2">
    <source>
        <dbReference type="EMBL" id="TYK07735.1"/>
    </source>
</evidence>
<dbReference type="Pfam" id="PF13650">
    <property type="entry name" value="Asp_protease_2"/>
    <property type="match status" value="1"/>
</dbReference>
<dbReference type="EMBL" id="SSTE01011804">
    <property type="protein sequence ID" value="KAA0050701.1"/>
    <property type="molecule type" value="Genomic_DNA"/>
</dbReference>
<name>A0A5A7UAV8_CUCMM</name>
<dbReference type="OrthoDB" id="1938922at2759"/>
<dbReference type="EMBL" id="SSTD01013081">
    <property type="protein sequence ID" value="TYK07735.1"/>
    <property type="molecule type" value="Genomic_DNA"/>
</dbReference>
<accession>A0A5A7UAV8</accession>